<accession>A0A2A4MJ13</accession>
<keyword evidence="2" id="KW-0131">Cell cycle</keyword>
<dbReference type="Proteomes" id="UP000218172">
    <property type="component" value="Unassembled WGS sequence"/>
</dbReference>
<evidence type="ECO:0000256" key="1">
    <source>
        <dbReference type="RuleBase" id="RU003860"/>
    </source>
</evidence>
<dbReference type="SUPFAM" id="SSF82657">
    <property type="entry name" value="BolA-like"/>
    <property type="match status" value="1"/>
</dbReference>
<dbReference type="Pfam" id="PF01722">
    <property type="entry name" value="BolA"/>
    <property type="match status" value="1"/>
</dbReference>
<dbReference type="GO" id="GO:0051301">
    <property type="term" value="P:cell division"/>
    <property type="evidence" value="ECO:0007669"/>
    <property type="project" value="UniProtKB-KW"/>
</dbReference>
<comment type="similarity">
    <text evidence="1">Belongs to the BolA/IbaG family.</text>
</comment>
<proteinExistence type="inferred from homology"/>
<comment type="caution">
    <text evidence="2">The sequence shown here is derived from an EMBL/GenBank/DDBJ whole genome shotgun (WGS) entry which is preliminary data.</text>
</comment>
<organism evidence="2 3">
    <name type="scientific">SAR86 cluster bacterium</name>
    <dbReference type="NCBI Taxonomy" id="2030880"/>
    <lineage>
        <taxon>Bacteria</taxon>
        <taxon>Pseudomonadati</taxon>
        <taxon>Pseudomonadota</taxon>
        <taxon>Gammaproteobacteria</taxon>
        <taxon>SAR86 cluster</taxon>
    </lineage>
</organism>
<dbReference type="AlphaFoldDB" id="A0A2A4MJ13"/>
<protein>
    <submittedName>
        <fullName evidence="2">Cell division protein BolA</fullName>
    </submittedName>
</protein>
<dbReference type="InterPro" id="IPR002634">
    <property type="entry name" value="BolA"/>
</dbReference>
<evidence type="ECO:0000313" key="2">
    <source>
        <dbReference type="EMBL" id="PCH59848.1"/>
    </source>
</evidence>
<dbReference type="EMBL" id="NVQR01000106">
    <property type="protein sequence ID" value="PCH59848.1"/>
    <property type="molecule type" value="Genomic_DNA"/>
</dbReference>
<keyword evidence="2" id="KW-0132">Cell division</keyword>
<sequence>MNAEIIKDLLDKQLSGCEINVSGGEGKYLVNAVGDVFDGLNAVKRQQTIYKILNEHIASGAIHAVTMQLSTVSESAKS</sequence>
<reference evidence="3" key="1">
    <citation type="submission" date="2017-08" db="EMBL/GenBank/DDBJ databases">
        <title>A dynamic microbial community with high functional redundancy inhabits the cold, oxic subseafloor aquifer.</title>
        <authorList>
            <person name="Tully B.J."/>
            <person name="Wheat C.G."/>
            <person name="Glazer B.T."/>
            <person name="Huber J.A."/>
        </authorList>
    </citation>
    <scope>NUCLEOTIDE SEQUENCE [LARGE SCALE GENOMIC DNA]</scope>
</reference>
<dbReference type="PIRSF" id="PIRSF003113">
    <property type="entry name" value="BolA"/>
    <property type="match status" value="1"/>
</dbReference>
<evidence type="ECO:0000313" key="3">
    <source>
        <dbReference type="Proteomes" id="UP000218172"/>
    </source>
</evidence>
<name>A0A2A4MJ13_9GAMM</name>
<dbReference type="InterPro" id="IPR036065">
    <property type="entry name" value="BolA-like_sf"/>
</dbReference>
<gene>
    <name evidence="2" type="ORF">COC19_06615</name>
</gene>
<dbReference type="Gene3D" id="3.30.300.90">
    <property type="entry name" value="BolA-like"/>
    <property type="match status" value="1"/>
</dbReference>